<name>A0A1E7JGM0_9ACTN</name>
<proteinExistence type="predicted"/>
<comment type="caution">
    <text evidence="3">The sequence shown here is derived from an EMBL/GenBank/DDBJ whole genome shotgun (WGS) entry which is preliminary data.</text>
</comment>
<dbReference type="InterPro" id="IPR038765">
    <property type="entry name" value="Papain-like_cys_pep_sf"/>
</dbReference>
<feature type="compositionally biased region" description="Basic and acidic residues" evidence="1">
    <location>
        <begin position="157"/>
        <end position="170"/>
    </location>
</feature>
<dbReference type="OrthoDB" id="5620138at2"/>
<reference evidence="3 4" key="1">
    <citation type="journal article" date="2016" name="Front. Microbiol.">
        <title>Comparative Genomics Analysis of Streptomyces Species Reveals Their Adaptation to the Marine Environment and Their Diversity at the Genomic Level.</title>
        <authorList>
            <person name="Tian X."/>
            <person name="Zhang Z."/>
            <person name="Yang T."/>
            <person name="Chen M."/>
            <person name="Li J."/>
            <person name="Chen F."/>
            <person name="Yang J."/>
            <person name="Li W."/>
            <person name="Zhang B."/>
            <person name="Zhang Z."/>
            <person name="Wu J."/>
            <person name="Zhang C."/>
            <person name="Long L."/>
            <person name="Xiao J."/>
        </authorList>
    </citation>
    <scope>NUCLEOTIDE SEQUENCE [LARGE SCALE GENOMIC DNA]</scope>
    <source>
        <strain evidence="3 4">SCSIO 10390</strain>
    </source>
</reference>
<dbReference type="Gene3D" id="3.90.1720.10">
    <property type="entry name" value="endopeptidase domain like (from Nostoc punctiforme)"/>
    <property type="match status" value="1"/>
</dbReference>
<dbReference type="AlphaFoldDB" id="A0A1E7JGM0"/>
<evidence type="ECO:0000256" key="1">
    <source>
        <dbReference type="SAM" id="MobiDB-lite"/>
    </source>
</evidence>
<evidence type="ECO:0000313" key="3">
    <source>
        <dbReference type="EMBL" id="OEU85602.1"/>
    </source>
</evidence>
<dbReference type="Proteomes" id="UP000176087">
    <property type="component" value="Unassembled WGS sequence"/>
</dbReference>
<feature type="region of interest" description="Disordered" evidence="1">
    <location>
        <begin position="28"/>
        <end position="48"/>
    </location>
</feature>
<feature type="chain" id="PRO_5009195625" description="NlpC/P60 domain-containing protein" evidence="2">
    <location>
        <begin position="28"/>
        <end position="188"/>
    </location>
</feature>
<keyword evidence="2" id="KW-0732">Signal</keyword>
<dbReference type="PATRIC" id="fig|933944.5.peg.4493"/>
<accession>A0A1E7JGM0</accession>
<dbReference type="RefSeq" id="WP_070011001.1">
    <property type="nucleotide sequence ID" value="NZ_LJGS01000039.1"/>
</dbReference>
<dbReference type="EMBL" id="LJGT01000041">
    <property type="protein sequence ID" value="OEU85602.1"/>
    <property type="molecule type" value="Genomic_DNA"/>
</dbReference>
<gene>
    <name evidence="3" type="ORF">AN215_24310</name>
</gene>
<dbReference type="STRING" id="933944.AN215_24310"/>
<organism evidence="3 4">
    <name type="scientific">Streptomyces abyssalis</name>
    <dbReference type="NCBI Taxonomy" id="933944"/>
    <lineage>
        <taxon>Bacteria</taxon>
        <taxon>Bacillati</taxon>
        <taxon>Actinomycetota</taxon>
        <taxon>Actinomycetes</taxon>
        <taxon>Kitasatosporales</taxon>
        <taxon>Streptomycetaceae</taxon>
        <taxon>Streptomyces</taxon>
    </lineage>
</organism>
<protein>
    <recommendedName>
        <fullName evidence="5">NlpC/P60 domain-containing protein</fullName>
    </recommendedName>
</protein>
<evidence type="ECO:0000313" key="4">
    <source>
        <dbReference type="Proteomes" id="UP000176087"/>
    </source>
</evidence>
<evidence type="ECO:0000256" key="2">
    <source>
        <dbReference type="SAM" id="SignalP"/>
    </source>
</evidence>
<feature type="region of interest" description="Disordered" evidence="1">
    <location>
        <begin position="157"/>
        <end position="188"/>
    </location>
</feature>
<feature type="signal peptide" evidence="2">
    <location>
        <begin position="1"/>
        <end position="27"/>
    </location>
</feature>
<dbReference type="SUPFAM" id="SSF54001">
    <property type="entry name" value="Cysteine proteinases"/>
    <property type="match status" value="1"/>
</dbReference>
<sequence length="188" mass="20113">MNRKLRIVLPMVAGAAVLAPLAPMATAGDSPAGTGGKSQAREAKADAGAEAAISRDTVIKRAKTWLTAVDGHQVPYSQSKTFGGYRTDCSGYVAMALKYGKPGTNTVGLASSQFTSKIKMANLKKGDLIIDAKGSNTTRHVVIFEKWTSSAKKSYRAYEQRGGHGTDHSTRSYGLGSDEYDAYRPKKY</sequence>
<keyword evidence="4" id="KW-1185">Reference proteome</keyword>
<evidence type="ECO:0008006" key="5">
    <source>
        <dbReference type="Google" id="ProtNLM"/>
    </source>
</evidence>